<organism evidence="1 2">
    <name type="scientific">Nonomuraea rosea</name>
    <dbReference type="NCBI Taxonomy" id="638574"/>
    <lineage>
        <taxon>Bacteria</taxon>
        <taxon>Bacillati</taxon>
        <taxon>Actinomycetota</taxon>
        <taxon>Actinomycetes</taxon>
        <taxon>Streptosporangiales</taxon>
        <taxon>Streptosporangiaceae</taxon>
        <taxon>Nonomuraea</taxon>
    </lineage>
</organism>
<sequence length="57" mass="6208">MTSGWPGITGCCPYGRICWTKAGDTAGAYEHYRRAAKATAGIAEQRYLESRAGRLRA</sequence>
<reference evidence="2" key="1">
    <citation type="journal article" date="2019" name="Int. J. Syst. Evol. Microbiol.">
        <title>The Global Catalogue of Microorganisms (GCM) 10K type strain sequencing project: providing services to taxonomists for standard genome sequencing and annotation.</title>
        <authorList>
            <consortium name="The Broad Institute Genomics Platform"/>
            <consortium name="The Broad Institute Genome Sequencing Center for Infectious Disease"/>
            <person name="Wu L."/>
            <person name="Ma J."/>
        </authorList>
    </citation>
    <scope>NUCLEOTIDE SEQUENCE [LARGE SCALE GENOMIC DNA]</scope>
    <source>
        <strain evidence="2">JCM 17326</strain>
    </source>
</reference>
<evidence type="ECO:0000313" key="1">
    <source>
        <dbReference type="EMBL" id="GAA3610494.1"/>
    </source>
</evidence>
<gene>
    <name evidence="1" type="ORF">GCM10022419_114370</name>
</gene>
<name>A0ABP6ZI83_9ACTN</name>
<evidence type="ECO:0000313" key="2">
    <source>
        <dbReference type="Proteomes" id="UP001500630"/>
    </source>
</evidence>
<proteinExistence type="predicted"/>
<keyword evidence="2" id="KW-1185">Reference proteome</keyword>
<dbReference type="RefSeq" id="WP_345575716.1">
    <property type="nucleotide sequence ID" value="NZ_BAABDQ010000046.1"/>
</dbReference>
<accession>A0ABP6ZI83</accession>
<comment type="caution">
    <text evidence="1">The sequence shown here is derived from an EMBL/GenBank/DDBJ whole genome shotgun (WGS) entry which is preliminary data.</text>
</comment>
<dbReference type="EMBL" id="BAABDQ010000046">
    <property type="protein sequence ID" value="GAA3610494.1"/>
    <property type="molecule type" value="Genomic_DNA"/>
</dbReference>
<dbReference type="Proteomes" id="UP001500630">
    <property type="component" value="Unassembled WGS sequence"/>
</dbReference>
<protein>
    <submittedName>
        <fullName evidence="1">Uncharacterized protein</fullName>
    </submittedName>
</protein>